<organism evidence="3 4">
    <name type="scientific">Chaetoceros tenuissimus</name>
    <dbReference type="NCBI Taxonomy" id="426638"/>
    <lineage>
        <taxon>Eukaryota</taxon>
        <taxon>Sar</taxon>
        <taxon>Stramenopiles</taxon>
        <taxon>Ochrophyta</taxon>
        <taxon>Bacillariophyta</taxon>
        <taxon>Coscinodiscophyceae</taxon>
        <taxon>Chaetocerotophycidae</taxon>
        <taxon>Chaetocerotales</taxon>
        <taxon>Chaetocerotaceae</taxon>
        <taxon>Chaetoceros</taxon>
    </lineage>
</organism>
<dbReference type="SUPFAM" id="SSF55120">
    <property type="entry name" value="Pseudouridine synthase"/>
    <property type="match status" value="1"/>
</dbReference>
<dbReference type="InterPro" id="IPR020095">
    <property type="entry name" value="PsdUridine_synth_TruA_C"/>
</dbReference>
<evidence type="ECO:0000313" key="4">
    <source>
        <dbReference type="Proteomes" id="UP001054902"/>
    </source>
</evidence>
<protein>
    <recommendedName>
        <fullName evidence="5">Methyltransferase FkbM domain-containing protein</fullName>
    </recommendedName>
</protein>
<comment type="caution">
    <text evidence="3">The sequence shown here is derived from an EMBL/GenBank/DDBJ whole genome shotgun (WGS) entry which is preliminary data.</text>
</comment>
<dbReference type="InterPro" id="IPR020103">
    <property type="entry name" value="PsdUridine_synth_cat_dom_sf"/>
</dbReference>
<dbReference type="InterPro" id="IPR020097">
    <property type="entry name" value="PsdUridine_synth_TruA_a/b_dom"/>
</dbReference>
<dbReference type="GO" id="GO:0001522">
    <property type="term" value="P:pseudouridine synthesis"/>
    <property type="evidence" value="ECO:0007669"/>
    <property type="project" value="InterPro"/>
</dbReference>
<evidence type="ECO:0000313" key="3">
    <source>
        <dbReference type="EMBL" id="GFH54347.1"/>
    </source>
</evidence>
<dbReference type="PANTHER" id="PTHR34203:SF13">
    <property type="entry name" value="EXPRESSED PROTEIN"/>
    <property type="match status" value="1"/>
</dbReference>
<gene>
    <name evidence="3" type="ORF">CTEN210_10823</name>
</gene>
<dbReference type="Proteomes" id="UP001054902">
    <property type="component" value="Unassembled WGS sequence"/>
</dbReference>
<dbReference type="InterPro" id="IPR052514">
    <property type="entry name" value="SAM-dependent_MTase"/>
</dbReference>
<evidence type="ECO:0000259" key="2">
    <source>
        <dbReference type="Pfam" id="PF05050"/>
    </source>
</evidence>
<dbReference type="Gene3D" id="3.40.50.150">
    <property type="entry name" value="Vaccinia Virus protein VP39"/>
    <property type="match status" value="1"/>
</dbReference>
<name>A0AAD3H8B2_9STRA</name>
<feature type="domain" description="Pseudouridine synthase I TruA alpha/beta" evidence="1">
    <location>
        <begin position="298"/>
        <end position="366"/>
    </location>
</feature>
<reference evidence="3 4" key="1">
    <citation type="journal article" date="2021" name="Sci. Rep.">
        <title>The genome of the diatom Chaetoceros tenuissimus carries an ancient integrated fragment of an extant virus.</title>
        <authorList>
            <person name="Hongo Y."/>
            <person name="Kimura K."/>
            <person name="Takaki Y."/>
            <person name="Yoshida Y."/>
            <person name="Baba S."/>
            <person name="Kobayashi G."/>
            <person name="Nagasaki K."/>
            <person name="Hano T."/>
            <person name="Tomaru Y."/>
        </authorList>
    </citation>
    <scope>NUCLEOTIDE SEQUENCE [LARGE SCALE GENOMIC DNA]</scope>
    <source>
        <strain evidence="3 4">NIES-3715</strain>
    </source>
</reference>
<accession>A0AAD3H8B2</accession>
<dbReference type="EMBL" id="BLLK01000047">
    <property type="protein sequence ID" value="GFH54347.1"/>
    <property type="molecule type" value="Genomic_DNA"/>
</dbReference>
<dbReference type="InterPro" id="IPR029063">
    <property type="entry name" value="SAM-dependent_MTases_sf"/>
</dbReference>
<dbReference type="Pfam" id="PF01416">
    <property type="entry name" value="PseudoU_synth_1"/>
    <property type="match status" value="1"/>
</dbReference>
<evidence type="ECO:0008006" key="5">
    <source>
        <dbReference type="Google" id="ProtNLM"/>
    </source>
</evidence>
<dbReference type="SUPFAM" id="SSF53335">
    <property type="entry name" value="S-adenosyl-L-methionine-dependent methyltransferases"/>
    <property type="match status" value="1"/>
</dbReference>
<dbReference type="Pfam" id="PF05050">
    <property type="entry name" value="Methyltransf_21"/>
    <property type="match status" value="1"/>
</dbReference>
<dbReference type="NCBIfam" id="TIGR01444">
    <property type="entry name" value="fkbM_fam"/>
    <property type="match status" value="1"/>
</dbReference>
<dbReference type="Gene3D" id="3.30.70.660">
    <property type="entry name" value="Pseudouridine synthase I, catalytic domain, C-terminal subdomain"/>
    <property type="match status" value="1"/>
</dbReference>
<evidence type="ECO:0000259" key="1">
    <source>
        <dbReference type="Pfam" id="PF01416"/>
    </source>
</evidence>
<keyword evidence="4" id="KW-1185">Reference proteome</keyword>
<feature type="domain" description="Methyltransferase FkbM" evidence="2">
    <location>
        <begin position="746"/>
        <end position="922"/>
    </location>
</feature>
<dbReference type="AlphaFoldDB" id="A0AAD3H8B2"/>
<dbReference type="GO" id="GO:0009982">
    <property type="term" value="F:pseudouridine synthase activity"/>
    <property type="evidence" value="ECO:0007669"/>
    <property type="project" value="InterPro"/>
</dbReference>
<dbReference type="InterPro" id="IPR006342">
    <property type="entry name" value="FkbM_mtfrase"/>
</dbReference>
<dbReference type="PANTHER" id="PTHR34203">
    <property type="entry name" value="METHYLTRANSFERASE, FKBM FAMILY PROTEIN"/>
    <property type="match status" value="1"/>
</dbReference>
<proteinExistence type="predicted"/>
<sequence>MSNPTTKCKFCNEDFNSRNEMFRHLKSSRVCFNLANEGSEDNSRSFLKVEKQKVAIQFGYYTSKGSNRNINEDTADIVCSSFLEAMKYLYPSSLLEYDGNFSLASSVRSRHPVLAQEGECSAFSDVIGINYKCVDIKIDFEEVLKYVQSILRCKKEDMCIWVLNIKNLAVSTKFHAEKSCTQRSYQYLLPVSWIDDDGKDTTDWIKSKIEVDPIASTTQRPQETPSSIMRLKKTLRLLESGDVNEKISKRFGKLANKERKSMHNFCDQSLPMVNPSNEHVWTSIDKARLSGFVIDYSDNDDNAYIILDFKGDGFLREQCRRMVATIVAVVRGWLPDDYFDFATDCNYSIETPSAPLHLLYLHSVRYHFLELAIGSNVFEENKSHAKYLSQLQQQSFLQRRKEYQEEAIWLDDLKSEISIRILARLNEIRSTREDQLKQFGRESNRIIDSAKQCQNINASVPLKSTPQIYAKALLLLQKICKQELWPMTHHSKSIVIKSPFIHDLQKAKTVGKKLHGTHYCGHLLQFGSFTLCNPKLCGNYILPMNQQFPELAQVLFELEKYITTDNEFLASSHCIVSRNVEMTPQFFKGEGNRDTCKIVGLGDYHGGEFVVDGEMYDVRYEPLKFNFWQIHYDKPFTGEKFTLLWYTPKFRDEVGGTPDERFEDSLALSLLKNHSESLPTFPMLKFRKNSTDALVISEILDTRSVYALSPQVWQCMNVPDVTLQVKHEPQQQSLGFGVASHDVVLDVGAHIGVFCRYALSLGCSSIYAYEPDVQNFSILQQNLTSLNDQHLKIEVHNYAISNDEPGTRKFVHARNRGDGTQNTWRHSLQEHSQYVNREDDELEISNVKTLPFFGASGILKSGITFVKMDIEGAEIDILLSKEASCASNWRDVTQLVFEWSFTKERRVNKFHEAVRNLNIAGFTVCYKGKGAWWDTETNVLWPYDIDLVVFAKKI</sequence>
<dbReference type="GO" id="GO:0003723">
    <property type="term" value="F:RNA binding"/>
    <property type="evidence" value="ECO:0007669"/>
    <property type="project" value="InterPro"/>
</dbReference>